<dbReference type="RefSeq" id="WP_039210704.1">
    <property type="nucleotide sequence ID" value="NZ_CAMKSO010000050.1"/>
</dbReference>
<dbReference type="GO" id="GO:0009303">
    <property type="term" value="P:rRNA transcription"/>
    <property type="evidence" value="ECO:0007669"/>
    <property type="project" value="TreeGrafter"/>
</dbReference>
<dbReference type="InterPro" id="IPR042215">
    <property type="entry name" value="CarD-like_C"/>
</dbReference>
<dbReference type="Pfam" id="PF02559">
    <property type="entry name" value="CarD_TRCF_RID"/>
    <property type="match status" value="1"/>
</dbReference>
<dbReference type="InterPro" id="IPR003711">
    <property type="entry name" value="CarD-like/TRCF_RID"/>
</dbReference>
<name>A0A0B2JUG9_9FIRM</name>
<dbReference type="Pfam" id="PF21095">
    <property type="entry name" value="CarD_C"/>
    <property type="match status" value="1"/>
</dbReference>
<evidence type="ECO:0000313" key="3">
    <source>
        <dbReference type="Proteomes" id="UP000030993"/>
    </source>
</evidence>
<dbReference type="Gene3D" id="2.40.10.170">
    <property type="match status" value="1"/>
</dbReference>
<dbReference type="SMART" id="SM01058">
    <property type="entry name" value="CarD_TRCF"/>
    <property type="match status" value="1"/>
</dbReference>
<sequence length="163" mass="18469">MLQIGDRVVYPMHGAGEITGIEEYDVMGQGQMKSYYVLEMPIGGMRIMLPADNIDKVGLREVSPTDMVDKIEEVLKGDPVKAVGSWNKRFHANLNRLKTGDILEVAAVLRNLVLQDRIKKISSGERRLLDTAKQIFLTEMVYVLDGTMETTEAWLQKMLEREN</sequence>
<organism evidence="2 3">
    <name type="scientific">Anaerovibrio lipolyticus</name>
    <dbReference type="NCBI Taxonomy" id="82374"/>
    <lineage>
        <taxon>Bacteria</taxon>
        <taxon>Bacillati</taxon>
        <taxon>Bacillota</taxon>
        <taxon>Negativicutes</taxon>
        <taxon>Selenomonadales</taxon>
        <taxon>Selenomonadaceae</taxon>
        <taxon>Anaerovibrio</taxon>
    </lineage>
</organism>
<dbReference type="EMBL" id="JSCE01000209">
    <property type="protein sequence ID" value="KHM51304.1"/>
    <property type="molecule type" value="Genomic_DNA"/>
</dbReference>
<dbReference type="eggNOG" id="COG1329">
    <property type="taxonomic scope" value="Bacteria"/>
</dbReference>
<dbReference type="SUPFAM" id="SSF141259">
    <property type="entry name" value="CarD-like"/>
    <property type="match status" value="1"/>
</dbReference>
<gene>
    <name evidence="2" type="ORF">NZ47_11195</name>
</gene>
<feature type="domain" description="CarD-like/TRCF RNAP-interacting" evidence="1">
    <location>
        <begin position="1"/>
        <end position="113"/>
    </location>
</feature>
<evidence type="ECO:0000313" key="2">
    <source>
        <dbReference type="EMBL" id="KHM51304.1"/>
    </source>
</evidence>
<dbReference type="PANTHER" id="PTHR38447:SF1">
    <property type="entry name" value="RNA POLYMERASE-BINDING TRANSCRIPTION FACTOR CARD"/>
    <property type="match status" value="1"/>
</dbReference>
<evidence type="ECO:0000259" key="1">
    <source>
        <dbReference type="SMART" id="SM01058"/>
    </source>
</evidence>
<dbReference type="Gene3D" id="1.20.58.1290">
    <property type="entry name" value="CarD-like, C-terminal domain"/>
    <property type="match status" value="1"/>
</dbReference>
<keyword evidence="3" id="KW-1185">Reference proteome</keyword>
<dbReference type="InterPro" id="IPR052531">
    <property type="entry name" value="CarD-like_regulator"/>
</dbReference>
<dbReference type="Proteomes" id="UP000030993">
    <property type="component" value="Unassembled WGS sequence"/>
</dbReference>
<dbReference type="PANTHER" id="PTHR38447">
    <property type="entry name" value="TRANSCRIPTION FACTOR YDEB-RELATED"/>
    <property type="match status" value="1"/>
</dbReference>
<comment type="caution">
    <text evidence="2">The sequence shown here is derived from an EMBL/GenBank/DDBJ whole genome shotgun (WGS) entry which is preliminary data.</text>
</comment>
<reference evidence="2 3" key="1">
    <citation type="journal article" date="2013" name="PLoS ONE">
        <title>Identification and characterization of three novel lipases belonging to families II and V from Anaerovibrio lipolyticus 5ST.</title>
        <authorList>
            <person name="Prive F."/>
            <person name="Kaderbhai N.N."/>
            <person name="Girdwood S."/>
            <person name="Worgan H.J."/>
            <person name="Pinloche E."/>
            <person name="Scollan N.D."/>
            <person name="Huws S.A."/>
            <person name="Newbold C.J."/>
        </authorList>
    </citation>
    <scope>NUCLEOTIDE SEQUENCE [LARGE SCALE GENOMIC DNA]</scope>
    <source>
        <strain evidence="2 3">5S</strain>
    </source>
</reference>
<dbReference type="InterPro" id="IPR036101">
    <property type="entry name" value="CarD-like/TRCF_RID_sf"/>
</dbReference>
<accession>A0A0B2JUG9</accession>
<dbReference type="AlphaFoldDB" id="A0A0B2JUG9"/>
<proteinExistence type="predicted"/>
<protein>
    <submittedName>
        <fullName evidence="2">CarD family transcriptional regulator</fullName>
    </submittedName>
</protein>
<dbReference type="STRING" id="82374.NZ47_11195"/>
<dbReference type="InterPro" id="IPR048792">
    <property type="entry name" value="CarD_C"/>
</dbReference>